<feature type="transmembrane region" description="Helical" evidence="1">
    <location>
        <begin position="16"/>
        <end position="37"/>
    </location>
</feature>
<sequence>MEKLEESLGEFLSRPVFYGFGVGAFISFCCAVVSHIYFLNDTFFSIAISICLSLCLWFFVFKHSTVKFPKNATKNEMIEAGEKHFKHALKHAYIIWILFLIKIFYLVFAYDMRHSYIEIATAIAFSVSVGVVYVVSRDIGSPCKKCELYNSYVLINKERLTQSKITERKEVNRNGRTMYEHTDYIVGKDRLLYQCQKCGEQYTITQSYKEKP</sequence>
<evidence type="ECO:0000313" key="2">
    <source>
        <dbReference type="EMBL" id="TWO29684.1"/>
    </source>
</evidence>
<keyword evidence="3" id="KW-1185">Reference proteome</keyword>
<organism evidence="2 3">
    <name type="scientific">Campylobacter lanienae</name>
    <dbReference type="NCBI Taxonomy" id="75658"/>
    <lineage>
        <taxon>Bacteria</taxon>
        <taxon>Pseudomonadati</taxon>
        <taxon>Campylobacterota</taxon>
        <taxon>Epsilonproteobacteria</taxon>
        <taxon>Campylobacterales</taxon>
        <taxon>Campylobacteraceae</taxon>
        <taxon>Campylobacter</taxon>
    </lineage>
</organism>
<feature type="transmembrane region" description="Helical" evidence="1">
    <location>
        <begin position="93"/>
        <end position="110"/>
    </location>
</feature>
<keyword evidence="1" id="KW-0472">Membrane</keyword>
<keyword evidence="1" id="KW-0812">Transmembrane</keyword>
<evidence type="ECO:0000256" key="1">
    <source>
        <dbReference type="SAM" id="Phobius"/>
    </source>
</evidence>
<dbReference type="Proteomes" id="UP000321599">
    <property type="component" value="Unassembled WGS sequence"/>
</dbReference>
<accession>A0ABY3G9W1</accession>
<dbReference type="RefSeq" id="WP_147498806.1">
    <property type="nucleotide sequence ID" value="NZ_VOAV01000014.1"/>
</dbReference>
<dbReference type="EMBL" id="VOAV01000014">
    <property type="protein sequence ID" value="TWO29684.1"/>
    <property type="molecule type" value="Genomic_DNA"/>
</dbReference>
<evidence type="ECO:0000313" key="3">
    <source>
        <dbReference type="Proteomes" id="UP000321599"/>
    </source>
</evidence>
<feature type="transmembrane region" description="Helical" evidence="1">
    <location>
        <begin position="116"/>
        <end position="135"/>
    </location>
</feature>
<proteinExistence type="predicted"/>
<feature type="transmembrane region" description="Helical" evidence="1">
    <location>
        <begin position="43"/>
        <end position="61"/>
    </location>
</feature>
<protein>
    <submittedName>
        <fullName evidence="2">Uncharacterized protein</fullName>
    </submittedName>
</protein>
<name>A0ABY3G9W1_9BACT</name>
<reference evidence="2 3" key="1">
    <citation type="submission" date="2019-07" db="EMBL/GenBank/DDBJ databases">
        <title>Rapid identification of Enteric Bacteria from Whole Genome Sequences (WGS) using Average Nucleotide Identity (ANI).</title>
        <authorList>
            <person name="Lane C."/>
        </authorList>
    </citation>
    <scope>NUCLEOTIDE SEQUENCE [LARGE SCALE GENOMIC DNA]</scope>
    <source>
        <strain evidence="2 3">2013D-9588</strain>
    </source>
</reference>
<comment type="caution">
    <text evidence="2">The sequence shown here is derived from an EMBL/GenBank/DDBJ whole genome shotgun (WGS) entry which is preliminary data.</text>
</comment>
<gene>
    <name evidence="2" type="ORF">XK09_03390</name>
</gene>
<keyword evidence="1" id="KW-1133">Transmembrane helix</keyword>